<gene>
    <name evidence="8" type="ORF">F0562_002493</name>
</gene>
<dbReference type="Pfam" id="PF05743">
    <property type="entry name" value="UEV"/>
    <property type="match status" value="1"/>
</dbReference>
<dbReference type="PROSITE" id="PS51322">
    <property type="entry name" value="UEV"/>
    <property type="match status" value="1"/>
</dbReference>
<sequence length="349" mass="39141">MASPSSIQLIDAALSCTGPFALSYTDPDQKWLIRGHLISLLQDFPSLNPSIDTFIHNDGTTVNLLKANGDLHVSQSSIAVPLTIWLHENYPHMAPLVYVSSKSIYPIRRDHPFVDPSGATASPYLQTWLYPRCNLSVLVHNLAKLFSHNHPLCFSPASTFAHPSLVSKMEAMDRLACYLHHDMVALRAKTEEEVEGLSVVQAELVKRDNITSSMIIGLEHERLSLKQRVMGLMEEADILMNWLKIHDKNSVNVVLGGDEFEDAFEGVDDESKLVLDYLAADRAIEDLIDELDEAVKQGVVTFEMYIRQGTNATSRICWSLWSLSAHLDVIQPLYLRRNSGGLHRIRLSK</sequence>
<name>A0A5J5C6L5_9ASTE</name>
<keyword evidence="6" id="KW-0175">Coiled coil</keyword>
<evidence type="ECO:0000256" key="1">
    <source>
        <dbReference type="ARBA" id="ARBA00004177"/>
    </source>
</evidence>
<keyword evidence="4" id="KW-0967">Endosome</keyword>
<evidence type="ECO:0000256" key="2">
    <source>
        <dbReference type="ARBA" id="ARBA00009594"/>
    </source>
</evidence>
<dbReference type="Pfam" id="PF09454">
    <property type="entry name" value="Vps23_core"/>
    <property type="match status" value="1"/>
</dbReference>
<dbReference type="GO" id="GO:0000813">
    <property type="term" value="C:ESCRT I complex"/>
    <property type="evidence" value="ECO:0007669"/>
    <property type="project" value="TreeGrafter"/>
</dbReference>
<proteinExistence type="inferred from homology"/>
<evidence type="ECO:0000256" key="4">
    <source>
        <dbReference type="ARBA" id="ARBA00022753"/>
    </source>
</evidence>
<dbReference type="GO" id="GO:0008333">
    <property type="term" value="P:endosome to lysosome transport"/>
    <property type="evidence" value="ECO:0007669"/>
    <property type="project" value="TreeGrafter"/>
</dbReference>
<dbReference type="SUPFAM" id="SSF54495">
    <property type="entry name" value="UBC-like"/>
    <property type="match status" value="1"/>
</dbReference>
<dbReference type="Gene3D" id="3.10.110.10">
    <property type="entry name" value="Ubiquitin Conjugating Enzyme"/>
    <property type="match status" value="1"/>
</dbReference>
<dbReference type="Proteomes" id="UP000325577">
    <property type="component" value="Linkage Group LG0"/>
</dbReference>
<dbReference type="InterPro" id="IPR037202">
    <property type="entry name" value="ESCRT_assembly_dom"/>
</dbReference>
<comment type="subcellular location">
    <subcellularLocation>
        <location evidence="1">Endosome</location>
    </subcellularLocation>
</comment>
<evidence type="ECO:0000313" key="9">
    <source>
        <dbReference type="Proteomes" id="UP000325577"/>
    </source>
</evidence>
<dbReference type="OrthoDB" id="306304at2759"/>
<dbReference type="InterPro" id="IPR017916">
    <property type="entry name" value="SB_dom"/>
</dbReference>
<dbReference type="EMBL" id="CM018031">
    <property type="protein sequence ID" value="KAA8550809.1"/>
    <property type="molecule type" value="Genomic_DNA"/>
</dbReference>
<accession>A0A5J5C6L5</accession>
<keyword evidence="3" id="KW-0813">Transport</keyword>
<dbReference type="GO" id="GO:0043130">
    <property type="term" value="F:ubiquitin binding"/>
    <property type="evidence" value="ECO:0007669"/>
    <property type="project" value="TreeGrafter"/>
</dbReference>
<dbReference type="AlphaFoldDB" id="A0A5J5C6L5"/>
<reference evidence="8 9" key="1">
    <citation type="submission" date="2019-09" db="EMBL/GenBank/DDBJ databases">
        <title>A chromosome-level genome assembly of the Chinese tupelo Nyssa sinensis.</title>
        <authorList>
            <person name="Yang X."/>
            <person name="Kang M."/>
            <person name="Yang Y."/>
            <person name="Xiong H."/>
            <person name="Wang M."/>
            <person name="Zhang Z."/>
            <person name="Wang Z."/>
            <person name="Wu H."/>
            <person name="Ma T."/>
            <person name="Liu J."/>
            <person name="Xi Z."/>
        </authorList>
    </citation>
    <scope>NUCLEOTIDE SEQUENCE [LARGE SCALE GENOMIC DNA]</scope>
    <source>
        <strain evidence="8">J267</strain>
        <tissue evidence="8">Leaf</tissue>
    </source>
</reference>
<dbReference type="InterPro" id="IPR008883">
    <property type="entry name" value="UEV_N"/>
</dbReference>
<evidence type="ECO:0000256" key="3">
    <source>
        <dbReference type="ARBA" id="ARBA00022448"/>
    </source>
</evidence>
<dbReference type="CDD" id="cd11685">
    <property type="entry name" value="UEV_TSG101-like"/>
    <property type="match status" value="1"/>
</dbReference>
<feature type="domain" description="UEV" evidence="7">
    <location>
        <begin position="14"/>
        <end position="156"/>
    </location>
</feature>
<evidence type="ECO:0000259" key="7">
    <source>
        <dbReference type="PROSITE" id="PS51322"/>
    </source>
</evidence>
<protein>
    <recommendedName>
        <fullName evidence="7">UEV domain-containing protein</fullName>
    </recommendedName>
</protein>
<comment type="similarity">
    <text evidence="2">Belongs to the ubiquitin-conjugating enzyme family. UEV subfamily.</text>
</comment>
<evidence type="ECO:0000256" key="6">
    <source>
        <dbReference type="ARBA" id="ARBA00023054"/>
    </source>
</evidence>
<evidence type="ECO:0000256" key="5">
    <source>
        <dbReference type="ARBA" id="ARBA00022927"/>
    </source>
</evidence>
<dbReference type="SUPFAM" id="SSF140111">
    <property type="entry name" value="Endosomal sorting complex assembly domain"/>
    <property type="match status" value="1"/>
</dbReference>
<keyword evidence="9" id="KW-1185">Reference proteome</keyword>
<evidence type="ECO:0000313" key="8">
    <source>
        <dbReference type="EMBL" id="KAA8550809.1"/>
    </source>
</evidence>
<dbReference type="InterPro" id="IPR016135">
    <property type="entry name" value="UBQ-conjugating_enzyme/RWD"/>
</dbReference>
<dbReference type="PANTHER" id="PTHR23306:SF21">
    <property type="entry name" value="UBIQUITIN-CONJUGATING ENZYME_RWD-LIKE PROTEIN"/>
    <property type="match status" value="1"/>
</dbReference>
<dbReference type="Gene3D" id="6.10.140.820">
    <property type="match status" value="1"/>
</dbReference>
<dbReference type="GO" id="GO:0015031">
    <property type="term" value="P:protein transport"/>
    <property type="evidence" value="ECO:0007669"/>
    <property type="project" value="UniProtKB-KW"/>
</dbReference>
<dbReference type="PANTHER" id="PTHR23306">
    <property type="entry name" value="TUMOR SUSCEPTIBILITY GENE 101 PROTEIN-RELATED"/>
    <property type="match status" value="1"/>
</dbReference>
<keyword evidence="5" id="KW-0653">Protein transport</keyword>
<organism evidence="8 9">
    <name type="scientific">Nyssa sinensis</name>
    <dbReference type="NCBI Taxonomy" id="561372"/>
    <lineage>
        <taxon>Eukaryota</taxon>
        <taxon>Viridiplantae</taxon>
        <taxon>Streptophyta</taxon>
        <taxon>Embryophyta</taxon>
        <taxon>Tracheophyta</taxon>
        <taxon>Spermatophyta</taxon>
        <taxon>Magnoliopsida</taxon>
        <taxon>eudicotyledons</taxon>
        <taxon>Gunneridae</taxon>
        <taxon>Pentapetalae</taxon>
        <taxon>asterids</taxon>
        <taxon>Cornales</taxon>
        <taxon>Nyssaceae</taxon>
        <taxon>Nyssa</taxon>
    </lineage>
</organism>
<dbReference type="InterPro" id="IPR052070">
    <property type="entry name" value="ESCRT-I_UEV_domain"/>
</dbReference>